<dbReference type="Proteomes" id="UP001230915">
    <property type="component" value="Unassembled WGS sequence"/>
</dbReference>
<comment type="caution">
    <text evidence="2">The sequence shown here is derived from an EMBL/GenBank/DDBJ whole genome shotgun (WGS) entry which is preliminary data.</text>
</comment>
<sequence>MGTSKSYSASVKGQPQWGELSSEVTRNCTTAKIPTDNLRNITGKFVRVVGGSKRAGRGNSRIAGRSGIRNAKNIGRFLGSFSSNGGNLSEALKSIGLTDLKSKSAEDIINHLIEYCSGPVSTIDDSAAKEATRRLLEELAAGTETAEDLETSLKSTLDSESLEEVIIKYFSYYVLEHLSIMFYEKLVESKGKTECSSLFKQIKDFINSSLAEMNKTNSLDKIDWGGDDGDRVIKNIQEDVLKVFEDEN</sequence>
<reference evidence="2 3" key="1">
    <citation type="submission" date="2023-08" db="EMBL/GenBank/DDBJ databases">
        <title>Mesonia sp. MT50, isolated from deep-sea sediment of the Mariana Trench.</title>
        <authorList>
            <person name="Fu H."/>
        </authorList>
    </citation>
    <scope>NUCLEOTIDE SEQUENCE [LARGE SCALE GENOMIC DNA]</scope>
    <source>
        <strain evidence="2 3">MT50</strain>
    </source>
</reference>
<name>A0ABU1A3K1_9FLAO</name>
<protein>
    <recommendedName>
        <fullName evidence="4">DUF5610 domain-containing protein</fullName>
    </recommendedName>
</protein>
<evidence type="ECO:0008006" key="4">
    <source>
        <dbReference type="Google" id="ProtNLM"/>
    </source>
</evidence>
<gene>
    <name evidence="2" type="ORF">RBU60_06635</name>
</gene>
<feature type="compositionally biased region" description="Polar residues" evidence="1">
    <location>
        <begin position="1"/>
        <end position="13"/>
    </location>
</feature>
<feature type="region of interest" description="Disordered" evidence="1">
    <location>
        <begin position="1"/>
        <end position="21"/>
    </location>
</feature>
<keyword evidence="3" id="KW-1185">Reference proteome</keyword>
<proteinExistence type="predicted"/>
<evidence type="ECO:0000256" key="1">
    <source>
        <dbReference type="SAM" id="MobiDB-lite"/>
    </source>
</evidence>
<evidence type="ECO:0000313" key="2">
    <source>
        <dbReference type="EMBL" id="MDQ7917246.1"/>
    </source>
</evidence>
<accession>A0ABU1A3K1</accession>
<evidence type="ECO:0000313" key="3">
    <source>
        <dbReference type="Proteomes" id="UP001230915"/>
    </source>
</evidence>
<dbReference type="RefSeq" id="WP_308863957.1">
    <property type="nucleotide sequence ID" value="NZ_JAVHUL010000013.1"/>
</dbReference>
<dbReference type="EMBL" id="JAVHUL010000013">
    <property type="protein sequence ID" value="MDQ7917246.1"/>
    <property type="molecule type" value="Genomic_DNA"/>
</dbReference>
<organism evidence="2 3">
    <name type="scientific">Mesonia profundi</name>
    <dbReference type="NCBI Taxonomy" id="3070998"/>
    <lineage>
        <taxon>Bacteria</taxon>
        <taxon>Pseudomonadati</taxon>
        <taxon>Bacteroidota</taxon>
        <taxon>Flavobacteriia</taxon>
        <taxon>Flavobacteriales</taxon>
        <taxon>Flavobacteriaceae</taxon>
        <taxon>Mesonia</taxon>
    </lineage>
</organism>